<dbReference type="InterPro" id="IPR043519">
    <property type="entry name" value="NT_sf"/>
</dbReference>
<sequence>MRPHADDAVEDRAGVPGLRLAAPGAAALGGDMEGTGAGAAGAAGDTAESALPRDRNQAILEAAKQVGAILKREGHPFALAGSVAVYAHGGTGNLQHDVDFCIRPEDADAVAGTLRAAGLSVFTPPEDWLLKAGCLGQQVDLIFELAHRPVDDELLRRAQELSVDSVRMPVLSPTDLQRGLLASFSEHHCDFGAVLPIARILRERVDWGLLRRECGREPMPAAFFFLLERLEVVAPPHAERSGEQS</sequence>
<gene>
    <name evidence="1" type="ORF">SAMN05216260_102357</name>
</gene>
<keyword evidence="1" id="KW-0808">Transferase</keyword>
<dbReference type="OrthoDB" id="3394845at2"/>
<accession>A0A1G7DVM5</accession>
<dbReference type="Gene3D" id="3.30.460.40">
    <property type="match status" value="1"/>
</dbReference>
<dbReference type="Proteomes" id="UP000198614">
    <property type="component" value="Unassembled WGS sequence"/>
</dbReference>
<dbReference type="GO" id="GO:0016740">
    <property type="term" value="F:transferase activity"/>
    <property type="evidence" value="ECO:0007669"/>
    <property type="project" value="UniProtKB-KW"/>
</dbReference>
<dbReference type="AlphaFoldDB" id="A0A1G7DVM5"/>
<evidence type="ECO:0000313" key="2">
    <source>
        <dbReference type="Proteomes" id="UP000198614"/>
    </source>
</evidence>
<organism evidence="1 2">
    <name type="scientific">Streptomyces griseoaurantiacus</name>
    <dbReference type="NCBI Taxonomy" id="68213"/>
    <lineage>
        <taxon>Bacteria</taxon>
        <taxon>Bacillati</taxon>
        <taxon>Actinomycetota</taxon>
        <taxon>Actinomycetes</taxon>
        <taxon>Kitasatosporales</taxon>
        <taxon>Streptomycetaceae</taxon>
        <taxon>Streptomyces</taxon>
        <taxon>Streptomyces aurantiacus group</taxon>
    </lineage>
</organism>
<reference evidence="1 2" key="1">
    <citation type="submission" date="2016-10" db="EMBL/GenBank/DDBJ databases">
        <authorList>
            <person name="de Groot N.N."/>
        </authorList>
    </citation>
    <scope>NUCLEOTIDE SEQUENCE [LARGE SCALE GENOMIC DNA]</scope>
    <source>
        <strain evidence="1 2">CGMCC 4.1859</strain>
    </source>
</reference>
<dbReference type="EMBL" id="FNAX01000002">
    <property type="protein sequence ID" value="SDE55534.1"/>
    <property type="molecule type" value="Genomic_DNA"/>
</dbReference>
<proteinExistence type="predicted"/>
<evidence type="ECO:0000313" key="1">
    <source>
        <dbReference type="EMBL" id="SDE55534.1"/>
    </source>
</evidence>
<name>A0A1G7DVM5_9ACTN</name>
<protein>
    <submittedName>
        <fullName evidence="1">Uncharacterized nucleotidyltransferase</fullName>
    </submittedName>
</protein>
<dbReference type="SUPFAM" id="SSF81301">
    <property type="entry name" value="Nucleotidyltransferase"/>
    <property type="match status" value="1"/>
</dbReference>